<name>Q10WL1_TRIEI</name>
<protein>
    <submittedName>
        <fullName evidence="2">Putative transmembrane anti-sigma factor</fullName>
    </submittedName>
</protein>
<dbReference type="eggNOG" id="COG5662">
    <property type="taxonomic scope" value="Bacteria"/>
</dbReference>
<organism evidence="2">
    <name type="scientific">Trichodesmium erythraeum (strain IMS101)</name>
    <dbReference type="NCBI Taxonomy" id="203124"/>
    <lineage>
        <taxon>Bacteria</taxon>
        <taxon>Bacillati</taxon>
        <taxon>Cyanobacteriota</taxon>
        <taxon>Cyanophyceae</taxon>
        <taxon>Oscillatoriophycideae</taxon>
        <taxon>Oscillatoriales</taxon>
        <taxon>Microcoleaceae</taxon>
        <taxon>Trichodesmium</taxon>
    </lineage>
</organism>
<keyword evidence="1 2" id="KW-0812">Transmembrane</keyword>
<dbReference type="RefSeq" id="WP_011613689.1">
    <property type="nucleotide sequence ID" value="NC_008312.1"/>
</dbReference>
<keyword evidence="1" id="KW-0472">Membrane</keyword>
<keyword evidence="1" id="KW-1133">Transmembrane helix</keyword>
<dbReference type="HOGENOM" id="CLU_113197_1_0_3"/>
<gene>
    <name evidence="2" type="ordered locus">Tery_4371</name>
</gene>
<proteinExistence type="predicted"/>
<accession>Q10WL1</accession>
<dbReference type="AlphaFoldDB" id="Q10WL1"/>
<sequence length="150" mass="16922">MKQEKIELISAYIDDEVTPSQRREVEALLETDPVAKHLYERLLQLHSEFQRIPIDITLEPVDKTIEQVFNKIDRRSKRNFVLVGSAVVGLCIAVISGFISTTRSPVTKLAEVSDSETLQIALNEPVIETLNPDNVILTVNEPLLQIPQAY</sequence>
<dbReference type="EMBL" id="CP000393">
    <property type="protein sequence ID" value="ABG53363.1"/>
    <property type="molecule type" value="Genomic_DNA"/>
</dbReference>
<evidence type="ECO:0000313" key="2">
    <source>
        <dbReference type="EMBL" id="ABG53363.1"/>
    </source>
</evidence>
<feature type="transmembrane region" description="Helical" evidence="1">
    <location>
        <begin position="80"/>
        <end position="99"/>
    </location>
</feature>
<dbReference type="OrthoDB" id="463972at2"/>
<dbReference type="KEGG" id="ter:Tery_4371"/>
<dbReference type="STRING" id="203124.Tery_4371"/>
<evidence type="ECO:0000256" key="1">
    <source>
        <dbReference type="SAM" id="Phobius"/>
    </source>
</evidence>
<reference evidence="2" key="1">
    <citation type="submission" date="2006-06" db="EMBL/GenBank/DDBJ databases">
        <title>Complete sequence of Trichodesmium erythraeum IMS101.</title>
        <authorList>
            <consortium name="US DOE Joint Genome Institute"/>
            <person name="Copeland A."/>
            <person name="Lucas S."/>
            <person name="Lapidus A."/>
            <person name="Barry K."/>
            <person name="Detter J.C."/>
            <person name="Glavina del Rio T."/>
            <person name="Hammon N."/>
            <person name="Israni S."/>
            <person name="Dalin E."/>
            <person name="Tice H."/>
            <person name="Pitluck S."/>
            <person name="Kiss H."/>
            <person name="Munk A.C."/>
            <person name="Brettin T."/>
            <person name="Bruce D."/>
            <person name="Han C."/>
            <person name="Tapia R."/>
            <person name="Gilna P."/>
            <person name="Schmutz J."/>
            <person name="Larimer F."/>
            <person name="Land M."/>
            <person name="Hauser L."/>
            <person name="Kyrpides N."/>
            <person name="Kim E."/>
            <person name="Richardson P."/>
        </authorList>
    </citation>
    <scope>NUCLEOTIDE SEQUENCE [LARGE SCALE GENOMIC DNA]</scope>
    <source>
        <strain evidence="2">IMS101</strain>
    </source>
</reference>